<organism evidence="1 2">
    <name type="scientific">Nitratidesulfovibrio oxamicus</name>
    <dbReference type="NCBI Taxonomy" id="32016"/>
    <lineage>
        <taxon>Bacteria</taxon>
        <taxon>Pseudomonadati</taxon>
        <taxon>Thermodesulfobacteriota</taxon>
        <taxon>Desulfovibrionia</taxon>
        <taxon>Desulfovibrionales</taxon>
        <taxon>Desulfovibrionaceae</taxon>
        <taxon>Nitratidesulfovibrio</taxon>
    </lineage>
</organism>
<evidence type="ECO:0000313" key="2">
    <source>
        <dbReference type="Proteomes" id="UP001194469"/>
    </source>
</evidence>
<accession>A0ABS0J927</accession>
<evidence type="ECO:0000313" key="1">
    <source>
        <dbReference type="EMBL" id="MBG3878955.1"/>
    </source>
</evidence>
<dbReference type="Proteomes" id="UP001194469">
    <property type="component" value="Unassembled WGS sequence"/>
</dbReference>
<reference evidence="1 2" key="1">
    <citation type="submission" date="2019-08" db="EMBL/GenBank/DDBJ databases">
        <authorList>
            <person name="Luo N."/>
        </authorList>
    </citation>
    <scope>NUCLEOTIDE SEQUENCE [LARGE SCALE GENOMIC DNA]</scope>
    <source>
        <strain evidence="1 2">NCIMB 9442</strain>
    </source>
</reference>
<sequence length="54" mass="5365">LPGGEPCMCSVSPYRAPDGAVIGAVLVLRRDGEGCLAGSEGLAARTDVAGHRGV</sequence>
<protein>
    <submittedName>
        <fullName evidence="1">Histidine kinase</fullName>
    </submittedName>
</protein>
<proteinExistence type="predicted"/>
<dbReference type="GO" id="GO:0016301">
    <property type="term" value="F:kinase activity"/>
    <property type="evidence" value="ECO:0007669"/>
    <property type="project" value="UniProtKB-KW"/>
</dbReference>
<gene>
    <name evidence="1" type="ORF">FVW20_18630</name>
</gene>
<keyword evidence="1" id="KW-0808">Transferase</keyword>
<comment type="caution">
    <text evidence="1">The sequence shown here is derived from an EMBL/GenBank/DDBJ whole genome shotgun (WGS) entry which is preliminary data.</text>
</comment>
<name>A0ABS0J927_9BACT</name>
<keyword evidence="1" id="KW-0418">Kinase</keyword>
<feature type="non-terminal residue" evidence="1">
    <location>
        <position position="1"/>
    </location>
</feature>
<keyword evidence="2" id="KW-1185">Reference proteome</keyword>
<dbReference type="EMBL" id="VRYY01000799">
    <property type="protein sequence ID" value="MBG3878955.1"/>
    <property type="molecule type" value="Genomic_DNA"/>
</dbReference>